<dbReference type="FunFam" id="3.40.50.1970:FF:000003">
    <property type="entry name" value="Alcohol dehydrogenase, iron-containing"/>
    <property type="match status" value="1"/>
</dbReference>
<dbReference type="GO" id="GO:0046872">
    <property type="term" value="F:metal ion binding"/>
    <property type="evidence" value="ECO:0007669"/>
    <property type="project" value="InterPro"/>
</dbReference>
<evidence type="ECO:0000259" key="2">
    <source>
        <dbReference type="Pfam" id="PF00465"/>
    </source>
</evidence>
<dbReference type="Proteomes" id="UP000037392">
    <property type="component" value="Unassembled WGS sequence"/>
</dbReference>
<sequence>MPGLRLMDNSLNMDYFLPVRLVTGPGCVWEGRKLFKELGTSCLIVTGQHGAKDSGALQDAVKALDSQKISWDVFDQVESNPLISTARRAGDEARRIRAGFIMGIGGGSAIDCSKMAAVFARNQMPGDSLYQAAPHWEHVPLPLVQIGTTAGTGSEINPYSVLTSDITGRKKSVSFDHGYARVVFGDPRYTMSLSYDITVSTALDALCHATEGFFCKASNLMTDMAAMSAAQLILPVLAGMERGKELTAGQREQLYYGSLFGGMVINKTGTAYCHVFGYYLTETFLTPHGMACAEFLPHYIRRSARLCPDKAAYYQQRCGMDMEEICVLIESLTAHEPWPCTKEELLKAAERWRMGPHKNFVKSPGDFGSDEITETFLQVMMK</sequence>
<dbReference type="PANTHER" id="PTHR11496">
    <property type="entry name" value="ALCOHOL DEHYDROGENASE"/>
    <property type="match status" value="1"/>
</dbReference>
<dbReference type="Gene3D" id="3.40.50.1970">
    <property type="match status" value="1"/>
</dbReference>
<organism evidence="4 5">
    <name type="scientific">[Clostridium] citroniae WAL-19142</name>
    <dbReference type="NCBI Taxonomy" id="742734"/>
    <lineage>
        <taxon>Bacteria</taxon>
        <taxon>Bacillati</taxon>
        <taxon>Bacillota</taxon>
        <taxon>Clostridia</taxon>
        <taxon>Lachnospirales</taxon>
        <taxon>Lachnospiraceae</taxon>
        <taxon>Enterocloster</taxon>
    </lineage>
</organism>
<dbReference type="InterPro" id="IPR056798">
    <property type="entry name" value="ADH_Fe_C"/>
</dbReference>
<reference evidence="4 5" key="1">
    <citation type="submission" date="2011-04" db="EMBL/GenBank/DDBJ databases">
        <title>The Genome Sequence of Clostridium citroniae WAL-19142.</title>
        <authorList>
            <consortium name="The Broad Institute Genome Sequencing Platform"/>
            <person name="Earl A."/>
            <person name="Ward D."/>
            <person name="Feldgarden M."/>
            <person name="Gevers D."/>
            <person name="Warren Y.A."/>
            <person name="Tyrrell K.L."/>
            <person name="Citron D.M."/>
            <person name="Goldstein E.J."/>
            <person name="Daigneault M."/>
            <person name="Allen-Vercoe E."/>
            <person name="Young S.K."/>
            <person name="Zeng Q."/>
            <person name="Gargeya S."/>
            <person name="Fitzgerald M."/>
            <person name="Haas B."/>
            <person name="Abouelleil A."/>
            <person name="Alvarado L."/>
            <person name="Arachchi H.M."/>
            <person name="Berlin A."/>
            <person name="Brown A."/>
            <person name="Chapman S.B."/>
            <person name="Chen Z."/>
            <person name="Dunbar C."/>
            <person name="Freedman E."/>
            <person name="Gearin G."/>
            <person name="Gellesch M."/>
            <person name="Goldberg J."/>
            <person name="Griggs A."/>
            <person name="Gujja S."/>
            <person name="Heilman E.R."/>
            <person name="Heiman D."/>
            <person name="Howarth C."/>
            <person name="Larson L."/>
            <person name="Lui A."/>
            <person name="MacDonald P.J."/>
            <person name="Mehta T."/>
            <person name="Montmayeur A."/>
            <person name="Murphy C."/>
            <person name="Neiman D."/>
            <person name="Pearson M."/>
            <person name="Priest M."/>
            <person name="Roberts A."/>
            <person name="Saif S."/>
            <person name="Shea T."/>
            <person name="Shenoy N."/>
            <person name="Sisk P."/>
            <person name="Stolte C."/>
            <person name="Sykes S."/>
            <person name="White J."/>
            <person name="Yandava C."/>
            <person name="Wortman J."/>
            <person name="Nusbaum C."/>
            <person name="Birren B."/>
        </authorList>
    </citation>
    <scope>NUCLEOTIDE SEQUENCE [LARGE SCALE GENOMIC DNA]</scope>
    <source>
        <strain evidence="4 5">WAL-19142</strain>
    </source>
</reference>
<evidence type="ECO:0000256" key="1">
    <source>
        <dbReference type="ARBA" id="ARBA00023002"/>
    </source>
</evidence>
<dbReference type="AlphaFoldDB" id="A0A0J9BLK9"/>
<dbReference type="PANTHER" id="PTHR11496:SF103">
    <property type="entry name" value="DEHYDROGENASE, PUTATIVE-RELATED"/>
    <property type="match status" value="1"/>
</dbReference>
<dbReference type="Pfam" id="PF00465">
    <property type="entry name" value="Fe-ADH"/>
    <property type="match status" value="1"/>
</dbReference>
<accession>A0A0J9BLK9</accession>
<dbReference type="GO" id="GO:0004022">
    <property type="term" value="F:alcohol dehydrogenase (NAD+) activity"/>
    <property type="evidence" value="ECO:0007669"/>
    <property type="project" value="TreeGrafter"/>
</dbReference>
<comment type="caution">
    <text evidence="4">The sequence shown here is derived from an EMBL/GenBank/DDBJ whole genome shotgun (WGS) entry which is preliminary data.</text>
</comment>
<dbReference type="InterPro" id="IPR001670">
    <property type="entry name" value="ADH_Fe/GldA"/>
</dbReference>
<feature type="domain" description="Fe-containing alcohol dehydrogenase-like C-terminal" evidence="3">
    <location>
        <begin position="198"/>
        <end position="317"/>
    </location>
</feature>
<evidence type="ECO:0000313" key="4">
    <source>
        <dbReference type="EMBL" id="KMW13011.1"/>
    </source>
</evidence>
<evidence type="ECO:0000313" key="5">
    <source>
        <dbReference type="Proteomes" id="UP000037392"/>
    </source>
</evidence>
<feature type="domain" description="Alcohol dehydrogenase iron-type/glycerol dehydrogenase GldA" evidence="2">
    <location>
        <begin position="18"/>
        <end position="187"/>
    </location>
</feature>
<dbReference type="Pfam" id="PF25137">
    <property type="entry name" value="ADH_Fe_C"/>
    <property type="match status" value="1"/>
</dbReference>
<evidence type="ECO:0000259" key="3">
    <source>
        <dbReference type="Pfam" id="PF25137"/>
    </source>
</evidence>
<keyword evidence="1" id="KW-0560">Oxidoreductase</keyword>
<dbReference type="PATRIC" id="fig|742734.4.peg.5544"/>
<dbReference type="InterPro" id="IPR039697">
    <property type="entry name" value="Alcohol_dehydrogenase_Fe"/>
</dbReference>
<name>A0A0J9BLK9_9FIRM</name>
<protein>
    <submittedName>
        <fullName evidence="4">Uncharacterized protein</fullName>
    </submittedName>
</protein>
<gene>
    <name evidence="4" type="ORF">HMPREF9470_05183</name>
</gene>
<dbReference type="SUPFAM" id="SSF56796">
    <property type="entry name" value="Dehydroquinate synthase-like"/>
    <property type="match status" value="1"/>
</dbReference>
<dbReference type="Gene3D" id="1.20.1090.10">
    <property type="entry name" value="Dehydroquinate synthase-like - alpha domain"/>
    <property type="match status" value="1"/>
</dbReference>
<dbReference type="EMBL" id="ADLK01000047">
    <property type="protein sequence ID" value="KMW13011.1"/>
    <property type="molecule type" value="Genomic_DNA"/>
</dbReference>
<proteinExistence type="predicted"/>